<feature type="active site" evidence="4">
    <location>
        <position position="20"/>
    </location>
</feature>
<evidence type="ECO:0000313" key="8">
    <source>
        <dbReference type="Proteomes" id="UP001193389"/>
    </source>
</evidence>
<evidence type="ECO:0000256" key="5">
    <source>
        <dbReference type="RuleBase" id="RU004168"/>
    </source>
</evidence>
<dbReference type="InterPro" id="IPR020456">
    <property type="entry name" value="Acylphosphatase"/>
</dbReference>
<dbReference type="PANTHER" id="PTHR47268:SF4">
    <property type="entry name" value="ACYLPHOSPHATASE"/>
    <property type="match status" value="1"/>
</dbReference>
<accession>A0A5K7SCC3</accession>
<dbReference type="PROSITE" id="PS00151">
    <property type="entry name" value="ACYLPHOSPHATASE_2"/>
    <property type="match status" value="1"/>
</dbReference>
<comment type="catalytic activity">
    <reaction evidence="3 4">
        <text>an acyl phosphate + H2O = a carboxylate + phosphate + H(+)</text>
        <dbReference type="Rhea" id="RHEA:14965"/>
        <dbReference type="ChEBI" id="CHEBI:15377"/>
        <dbReference type="ChEBI" id="CHEBI:15378"/>
        <dbReference type="ChEBI" id="CHEBI:29067"/>
        <dbReference type="ChEBI" id="CHEBI:43474"/>
        <dbReference type="ChEBI" id="CHEBI:59918"/>
        <dbReference type="EC" id="3.6.1.7"/>
    </reaction>
</comment>
<dbReference type="KEGG" id="anf:AQPE_3260"/>
<feature type="active site" evidence="4">
    <location>
        <position position="38"/>
    </location>
</feature>
<evidence type="ECO:0000256" key="3">
    <source>
        <dbReference type="ARBA" id="ARBA00047645"/>
    </source>
</evidence>
<evidence type="ECO:0000259" key="6">
    <source>
        <dbReference type="PROSITE" id="PS51160"/>
    </source>
</evidence>
<keyword evidence="8" id="KW-1185">Reference proteome</keyword>
<evidence type="ECO:0000256" key="2">
    <source>
        <dbReference type="ARBA" id="ARBA00012150"/>
    </source>
</evidence>
<dbReference type="InterPro" id="IPR001792">
    <property type="entry name" value="Acylphosphatase-like_dom"/>
</dbReference>
<dbReference type="RefSeq" id="WP_318347359.1">
    <property type="nucleotide sequence ID" value="NZ_AP018694.1"/>
</dbReference>
<evidence type="ECO:0000313" key="7">
    <source>
        <dbReference type="EMBL" id="BBE19086.1"/>
    </source>
</evidence>
<dbReference type="PROSITE" id="PS51160">
    <property type="entry name" value="ACYLPHOSPHATASE_3"/>
    <property type="match status" value="1"/>
</dbReference>
<comment type="similarity">
    <text evidence="1 5">Belongs to the acylphosphatase family.</text>
</comment>
<dbReference type="EMBL" id="AP018694">
    <property type="protein sequence ID" value="BBE19086.1"/>
    <property type="molecule type" value="Genomic_DNA"/>
</dbReference>
<dbReference type="GO" id="GO:0003998">
    <property type="term" value="F:acylphosphatase activity"/>
    <property type="evidence" value="ECO:0007669"/>
    <property type="project" value="UniProtKB-EC"/>
</dbReference>
<dbReference type="PANTHER" id="PTHR47268">
    <property type="entry name" value="ACYLPHOSPHATASE"/>
    <property type="match status" value="1"/>
</dbReference>
<dbReference type="Gene3D" id="3.30.70.100">
    <property type="match status" value="1"/>
</dbReference>
<feature type="domain" description="Acylphosphatase-like" evidence="6">
    <location>
        <begin position="5"/>
        <end position="91"/>
    </location>
</feature>
<dbReference type="InterPro" id="IPR017968">
    <property type="entry name" value="Acylphosphatase_CS"/>
</dbReference>
<reference evidence="7" key="1">
    <citation type="journal article" date="2020" name="Int. J. Syst. Evol. Microbiol.">
        <title>Aquipluma nitroreducens gen. nov. sp. nov., a novel facultatively anaerobic bacterium isolated from a freshwater lake.</title>
        <authorList>
            <person name="Watanabe M."/>
            <person name="Kojima H."/>
            <person name="Fukui M."/>
        </authorList>
    </citation>
    <scope>NUCLEOTIDE SEQUENCE</scope>
    <source>
        <strain evidence="7">MeG22</strain>
    </source>
</reference>
<sequence>MPVKSIFLVIAGRVQGVGYRYFAQHKAVELNLSGWVKNTPDGKVEIEATGEPENLNVFVGWMKIGPARAIIKTFAVSEITPTRTFTNFTIR</sequence>
<organism evidence="7 8">
    <name type="scientific">Aquipluma nitroreducens</name>
    <dbReference type="NCBI Taxonomy" id="2010828"/>
    <lineage>
        <taxon>Bacteria</taxon>
        <taxon>Pseudomonadati</taxon>
        <taxon>Bacteroidota</taxon>
        <taxon>Bacteroidia</taxon>
        <taxon>Marinilabiliales</taxon>
        <taxon>Prolixibacteraceae</taxon>
        <taxon>Aquipluma</taxon>
    </lineage>
</organism>
<dbReference type="PRINTS" id="PR00112">
    <property type="entry name" value="ACYLPHPHTASE"/>
</dbReference>
<evidence type="ECO:0000256" key="1">
    <source>
        <dbReference type="ARBA" id="ARBA00005614"/>
    </source>
</evidence>
<dbReference type="AlphaFoldDB" id="A0A5K7SCC3"/>
<proteinExistence type="inferred from homology"/>
<name>A0A5K7SCC3_9BACT</name>
<dbReference type="InterPro" id="IPR036046">
    <property type="entry name" value="Acylphosphatase-like_dom_sf"/>
</dbReference>
<evidence type="ECO:0000256" key="4">
    <source>
        <dbReference type="PROSITE-ProRule" id="PRU00520"/>
    </source>
</evidence>
<keyword evidence="4" id="KW-0378">Hydrolase</keyword>
<dbReference type="EC" id="3.6.1.7" evidence="2 4"/>
<gene>
    <name evidence="7" type="ORF">AQPE_3260</name>
</gene>
<dbReference type="SUPFAM" id="SSF54975">
    <property type="entry name" value="Acylphosphatase/BLUF domain-like"/>
    <property type="match status" value="1"/>
</dbReference>
<dbReference type="Proteomes" id="UP001193389">
    <property type="component" value="Chromosome"/>
</dbReference>
<dbReference type="Pfam" id="PF00708">
    <property type="entry name" value="Acylphosphatase"/>
    <property type="match status" value="1"/>
</dbReference>
<protein>
    <recommendedName>
        <fullName evidence="2 4">acylphosphatase</fullName>
        <ecNumber evidence="2 4">3.6.1.7</ecNumber>
    </recommendedName>
</protein>